<dbReference type="PANTHER" id="PTHR30461">
    <property type="entry name" value="DNA-INVERTASE FROM LAMBDOID PROPHAGE"/>
    <property type="match status" value="1"/>
</dbReference>
<evidence type="ECO:0000256" key="1">
    <source>
        <dbReference type="ARBA" id="ARBA00023125"/>
    </source>
</evidence>
<keyword evidence="5" id="KW-1185">Reference proteome</keyword>
<keyword evidence="2" id="KW-0233">DNA recombination</keyword>
<dbReference type="AlphaFoldDB" id="A0A840TVU4"/>
<dbReference type="CDD" id="cd00338">
    <property type="entry name" value="Ser_Recombinase"/>
    <property type="match status" value="1"/>
</dbReference>
<evidence type="ECO:0000313" key="5">
    <source>
        <dbReference type="Proteomes" id="UP000557307"/>
    </source>
</evidence>
<feature type="domain" description="Resolvase/invertase-type recombinase catalytic" evidence="3">
    <location>
        <begin position="7"/>
        <end position="143"/>
    </location>
</feature>
<protein>
    <submittedName>
        <fullName evidence="4">DNA invertase Pin-like site-specific DNA recombinase</fullName>
    </submittedName>
</protein>
<evidence type="ECO:0000256" key="2">
    <source>
        <dbReference type="ARBA" id="ARBA00023172"/>
    </source>
</evidence>
<dbReference type="Gene3D" id="3.40.50.1390">
    <property type="entry name" value="Resolvase, N-terminal catalytic domain"/>
    <property type="match status" value="1"/>
</dbReference>
<dbReference type="EMBL" id="JACHGF010000013">
    <property type="protein sequence ID" value="MBB5287035.1"/>
    <property type="molecule type" value="Genomic_DNA"/>
</dbReference>
<dbReference type="Proteomes" id="UP000557307">
    <property type="component" value="Unassembled WGS sequence"/>
</dbReference>
<accession>A0A840TVU4</accession>
<dbReference type="PANTHER" id="PTHR30461:SF2">
    <property type="entry name" value="SERINE RECOMBINASE PINE-RELATED"/>
    <property type="match status" value="1"/>
</dbReference>
<name>A0A840TVU4_9BACT</name>
<gene>
    <name evidence="4" type="ORF">HNQ92_005197</name>
</gene>
<dbReference type="RefSeq" id="WP_184178738.1">
    <property type="nucleotide sequence ID" value="NZ_JACHGF010000013.1"/>
</dbReference>
<dbReference type="InterPro" id="IPR050639">
    <property type="entry name" value="SSR_resolvase"/>
</dbReference>
<dbReference type="SUPFAM" id="SSF53041">
    <property type="entry name" value="Resolvase-like"/>
    <property type="match status" value="1"/>
</dbReference>
<dbReference type="InterPro" id="IPR036162">
    <property type="entry name" value="Resolvase-like_N_sf"/>
</dbReference>
<organism evidence="4 5">
    <name type="scientific">Rhabdobacter roseus</name>
    <dbReference type="NCBI Taxonomy" id="1655419"/>
    <lineage>
        <taxon>Bacteria</taxon>
        <taxon>Pseudomonadati</taxon>
        <taxon>Bacteroidota</taxon>
        <taxon>Cytophagia</taxon>
        <taxon>Cytophagales</taxon>
        <taxon>Cytophagaceae</taxon>
        <taxon>Rhabdobacter</taxon>
    </lineage>
</organism>
<proteinExistence type="predicted"/>
<evidence type="ECO:0000259" key="3">
    <source>
        <dbReference type="PROSITE" id="PS51736"/>
    </source>
</evidence>
<evidence type="ECO:0000313" key="4">
    <source>
        <dbReference type="EMBL" id="MBB5287035.1"/>
    </source>
</evidence>
<dbReference type="InterPro" id="IPR006119">
    <property type="entry name" value="Resolv_N"/>
</dbReference>
<dbReference type="PROSITE" id="PS51736">
    <property type="entry name" value="RECOMBINASES_3"/>
    <property type="match status" value="1"/>
</dbReference>
<dbReference type="Pfam" id="PF00239">
    <property type="entry name" value="Resolvase"/>
    <property type="match status" value="1"/>
</dbReference>
<keyword evidence="1" id="KW-0238">DNA-binding</keyword>
<dbReference type="SMART" id="SM00857">
    <property type="entry name" value="Resolvase"/>
    <property type="match status" value="1"/>
</dbReference>
<reference evidence="4 5" key="1">
    <citation type="submission" date="2020-08" db="EMBL/GenBank/DDBJ databases">
        <title>Genomic Encyclopedia of Type Strains, Phase IV (KMG-IV): sequencing the most valuable type-strain genomes for metagenomic binning, comparative biology and taxonomic classification.</title>
        <authorList>
            <person name="Goeker M."/>
        </authorList>
    </citation>
    <scope>NUCLEOTIDE SEQUENCE [LARGE SCALE GENOMIC DNA]</scope>
    <source>
        <strain evidence="4 5">DSM 105074</strain>
    </source>
</reference>
<comment type="caution">
    <text evidence="4">The sequence shown here is derived from an EMBL/GenBank/DDBJ whole genome shotgun (WGS) entry which is preliminary data.</text>
</comment>
<dbReference type="GO" id="GO:0000150">
    <property type="term" value="F:DNA strand exchange activity"/>
    <property type="evidence" value="ECO:0007669"/>
    <property type="project" value="InterPro"/>
</dbReference>
<dbReference type="GO" id="GO:0003677">
    <property type="term" value="F:DNA binding"/>
    <property type="evidence" value="ECO:0007669"/>
    <property type="project" value="UniProtKB-KW"/>
</dbReference>
<sequence length="236" mass="26786">MSADAKEYVAYYRVSTKRQGDSGLGLEAQRTYINHFYGGRNIIAEFTDVRSGRDIKNREQLLAALALCRQRKATLVVAKVDRLSRDTGQALWIYRELEERLESCDIPNLDKFTLTLFMAIADRERELTSIRTKVALVQKVKQSGEWREGSDSFRSGEASRMGTAVVRQVARRNTNSRQAMAQVRHLLAEGHNYSRIALQLNEHGFRAPRGGKYSAMQVKRLCERLAETEAAENQGS</sequence>